<dbReference type="PANTHER" id="PTHR39084:SF1">
    <property type="entry name" value="DUF4010 DOMAIN-CONTAINING PROTEIN"/>
    <property type="match status" value="1"/>
</dbReference>
<feature type="transmembrane region" description="Helical" evidence="1">
    <location>
        <begin position="244"/>
        <end position="266"/>
    </location>
</feature>
<feature type="domain" description="DUF4010" evidence="3">
    <location>
        <begin position="190"/>
        <end position="396"/>
    </location>
</feature>
<dbReference type="PANTHER" id="PTHR39084">
    <property type="entry name" value="MEMBRANE PROTEIN-RELATED"/>
    <property type="match status" value="1"/>
</dbReference>
<protein>
    <submittedName>
        <fullName evidence="4">MgtC/SapB family protein</fullName>
    </submittedName>
</protein>
<feature type="transmembrane region" description="Helical" evidence="1">
    <location>
        <begin position="343"/>
        <end position="365"/>
    </location>
</feature>
<feature type="transmembrane region" description="Helical" evidence="1">
    <location>
        <begin position="154"/>
        <end position="170"/>
    </location>
</feature>
<proteinExistence type="predicted"/>
<evidence type="ECO:0000259" key="2">
    <source>
        <dbReference type="Pfam" id="PF02308"/>
    </source>
</evidence>
<feature type="transmembrane region" description="Helical" evidence="1">
    <location>
        <begin position="106"/>
        <end position="134"/>
    </location>
</feature>
<feature type="transmembrane region" description="Helical" evidence="1">
    <location>
        <begin position="12"/>
        <end position="33"/>
    </location>
</feature>
<dbReference type="Proteomes" id="UP000652427">
    <property type="component" value="Unassembled WGS sequence"/>
</dbReference>
<feature type="transmembrane region" description="Helical" evidence="1">
    <location>
        <begin position="377"/>
        <end position="400"/>
    </location>
</feature>
<evidence type="ECO:0000259" key="3">
    <source>
        <dbReference type="Pfam" id="PF13194"/>
    </source>
</evidence>
<feature type="transmembrane region" description="Helical" evidence="1">
    <location>
        <begin position="45"/>
        <end position="63"/>
    </location>
</feature>
<dbReference type="Pfam" id="PF02308">
    <property type="entry name" value="MgtC"/>
    <property type="match status" value="1"/>
</dbReference>
<feature type="domain" description="MgtC/SapB/SrpB/YhiD N-terminal" evidence="2">
    <location>
        <begin position="17"/>
        <end position="142"/>
    </location>
</feature>
<keyword evidence="5" id="KW-1185">Reference proteome</keyword>
<reference evidence="4 5" key="1">
    <citation type="submission" date="2020-06" db="EMBL/GenBank/DDBJ databases">
        <authorList>
            <person name="Kim S.-J."/>
            <person name="Park S.-J."/>
        </authorList>
    </citation>
    <scope>NUCLEOTIDE SEQUENCE [LARGE SCALE GENOMIC DNA]</scope>
    <source>
        <strain evidence="4 5">SW-151</strain>
    </source>
</reference>
<gene>
    <name evidence="4" type="ORF">HUO14_04245</name>
</gene>
<feature type="transmembrane region" description="Helical" evidence="1">
    <location>
        <begin position="69"/>
        <end position="85"/>
    </location>
</feature>
<dbReference type="EMBL" id="JABWMH010000001">
    <property type="protein sequence ID" value="NVD27120.1"/>
    <property type="molecule type" value="Genomic_DNA"/>
</dbReference>
<evidence type="ECO:0000313" key="5">
    <source>
        <dbReference type="Proteomes" id="UP000652427"/>
    </source>
</evidence>
<dbReference type="InterPro" id="IPR049177">
    <property type="entry name" value="MgtC_SapB_SrpB_YhiD_N"/>
</dbReference>
<dbReference type="Pfam" id="PF13194">
    <property type="entry name" value="DUF4010"/>
    <property type="match status" value="1"/>
</dbReference>
<evidence type="ECO:0000256" key="1">
    <source>
        <dbReference type="SAM" id="Phobius"/>
    </source>
</evidence>
<feature type="transmembrane region" description="Helical" evidence="1">
    <location>
        <begin position="213"/>
        <end position="232"/>
    </location>
</feature>
<accession>A0ABX2N098</accession>
<feature type="transmembrane region" description="Helical" evidence="1">
    <location>
        <begin position="312"/>
        <end position="331"/>
    </location>
</feature>
<keyword evidence="1" id="KW-0472">Membrane</keyword>
<name>A0ABX2N098_9SPHN</name>
<keyword evidence="1" id="KW-0812">Transmembrane</keyword>
<feature type="transmembrane region" description="Helical" evidence="1">
    <location>
        <begin position="272"/>
        <end position="292"/>
    </location>
</feature>
<feature type="transmembrane region" description="Helical" evidence="1">
    <location>
        <begin position="182"/>
        <end position="201"/>
    </location>
</feature>
<dbReference type="InterPro" id="IPR025105">
    <property type="entry name" value="DUF4010"/>
</dbReference>
<comment type="caution">
    <text evidence="4">The sequence shown here is derived from an EMBL/GenBank/DDBJ whole genome shotgun (WGS) entry which is preliminary data.</text>
</comment>
<evidence type="ECO:0000313" key="4">
    <source>
        <dbReference type="EMBL" id="NVD27120.1"/>
    </source>
</evidence>
<organism evidence="4 5">
    <name type="scientific">Parasphingorhabdus flavimaris</name>
    <dbReference type="NCBI Taxonomy" id="266812"/>
    <lineage>
        <taxon>Bacteria</taxon>
        <taxon>Pseudomonadati</taxon>
        <taxon>Pseudomonadota</taxon>
        <taxon>Alphaproteobacteria</taxon>
        <taxon>Sphingomonadales</taxon>
        <taxon>Sphingomonadaceae</taxon>
        <taxon>Parasphingorhabdus</taxon>
    </lineage>
</organism>
<sequence>MAMLTDFSGEWLIYRDLAIALATGLLIGVERGWTMRGERKGARVAGIRTFGLIAGLGGLVALIAQSLNLIMAAILLAGIVIMLGFSHAKTIHEPDGRSITNFVVSLLTLCLGLLAGSGYPALAMAGAAITTGLLSMRSELHGFLGKLGSTDINVMIRFALIALAVLPFLPNRDFGPYDAFNLQQLWFVVILVTGLSFAGYVANRLFGESHGTVVTAVIGGAYSSTAVTASLAQRLRGEDSNRRTLSAGIALASAVMYVRVLLLTFILARFAFVPLAMILTPAALVAAVIGLLQLRRSGAAKTDKSVETRNPVRLLPAFFFALTVAAMSLAARWAEAEFGTSGIAYLVLIMGSFDVDAAIITLGALPPETILSNLAGFVLAMTVLANMLFKAGVAGFTAGWKNGRSAVAALVASSIVLAIAGLVSFVALDIHF</sequence>
<keyword evidence="1" id="KW-1133">Transmembrane helix</keyword>
<feature type="transmembrane region" description="Helical" evidence="1">
    <location>
        <begin position="406"/>
        <end position="428"/>
    </location>
</feature>